<feature type="domain" description="LpxI C-terminal" evidence="1">
    <location>
        <begin position="138"/>
        <end position="266"/>
    </location>
</feature>
<dbReference type="STRING" id="84035.SAMN05660742_101167"/>
<dbReference type="Pfam" id="PF06230">
    <property type="entry name" value="LpxI_C"/>
    <property type="match status" value="1"/>
</dbReference>
<dbReference type="Pfam" id="PF17930">
    <property type="entry name" value="LpxI_N"/>
    <property type="match status" value="1"/>
</dbReference>
<dbReference type="PANTHER" id="PTHR39962:SF1">
    <property type="entry name" value="LPXI FAMILY PROTEIN"/>
    <property type="match status" value="1"/>
</dbReference>
<accession>A0A1H6TRX9</accession>
<evidence type="ECO:0000313" key="3">
    <source>
        <dbReference type="EMBL" id="SEI82813.1"/>
    </source>
</evidence>
<evidence type="ECO:0000259" key="2">
    <source>
        <dbReference type="Pfam" id="PF17930"/>
    </source>
</evidence>
<dbReference type="RefSeq" id="WP_091828396.1">
    <property type="nucleotide sequence ID" value="NZ_FNZK01000001.1"/>
</dbReference>
<dbReference type="InterPro" id="IPR041255">
    <property type="entry name" value="LpxI_N"/>
</dbReference>
<dbReference type="InterPro" id="IPR043167">
    <property type="entry name" value="LpxI_C_sf"/>
</dbReference>
<evidence type="ECO:0000259" key="1">
    <source>
        <dbReference type="Pfam" id="PF06230"/>
    </source>
</evidence>
<name>A0A1H6TRX9_9FIRM</name>
<dbReference type="InterPro" id="IPR010415">
    <property type="entry name" value="LpxI_C"/>
</dbReference>
<feature type="domain" description="LpxI N-terminal" evidence="2">
    <location>
        <begin position="3"/>
        <end position="134"/>
    </location>
</feature>
<evidence type="ECO:0008006" key="5">
    <source>
        <dbReference type="Google" id="ProtNLM"/>
    </source>
</evidence>
<gene>
    <name evidence="3" type="ORF">SAMN05660742_101167</name>
</gene>
<organism evidence="3 4">
    <name type="scientific">Propionispira arboris</name>
    <dbReference type="NCBI Taxonomy" id="84035"/>
    <lineage>
        <taxon>Bacteria</taxon>
        <taxon>Bacillati</taxon>
        <taxon>Bacillota</taxon>
        <taxon>Negativicutes</taxon>
        <taxon>Selenomonadales</taxon>
        <taxon>Selenomonadaceae</taxon>
        <taxon>Propionispira</taxon>
    </lineage>
</organism>
<dbReference type="Proteomes" id="UP000199662">
    <property type="component" value="Unassembled WGS sequence"/>
</dbReference>
<proteinExistence type="predicted"/>
<evidence type="ECO:0000313" key="4">
    <source>
        <dbReference type="Proteomes" id="UP000199662"/>
    </source>
</evidence>
<dbReference type="AlphaFoldDB" id="A0A1H6TRX9"/>
<dbReference type="EMBL" id="FNZK01000001">
    <property type="protein sequence ID" value="SEI82813.1"/>
    <property type="molecule type" value="Genomic_DNA"/>
</dbReference>
<dbReference type="InterPro" id="IPR053174">
    <property type="entry name" value="LpxI"/>
</dbReference>
<dbReference type="Gene3D" id="3.40.50.20">
    <property type="match status" value="1"/>
</dbReference>
<reference evidence="3 4" key="1">
    <citation type="submission" date="2016-10" db="EMBL/GenBank/DDBJ databases">
        <authorList>
            <person name="de Groot N.N."/>
        </authorList>
    </citation>
    <scope>NUCLEOTIDE SEQUENCE [LARGE SCALE GENOMIC DNA]</scope>
    <source>
        <strain evidence="3 4">DSM 2179</strain>
    </source>
</reference>
<keyword evidence="4" id="KW-1185">Reference proteome</keyword>
<dbReference type="PANTHER" id="PTHR39962">
    <property type="entry name" value="BLL4848 PROTEIN"/>
    <property type="match status" value="1"/>
</dbReference>
<protein>
    <recommendedName>
        <fullName evidence="5">DUF1009 domain-containing protein</fullName>
    </recommendedName>
</protein>
<sequence>MEKIGLLAGIGKLPVEFARAALAMGLGVFAVALVDGTDEALKQNVTDMQKISIARLDTIIKYLKEHGITQVTMIGKVTKEIMFSGEHAQPDERMTRLLLSLSDRSDDTMMFAFIQELAKENIQVFDQTALIRKLMVHEGILTRREPSAEEKVDMDYGFQMAKAIGGLDIGQTVVVKHQAVMAVEAIEGTDACILRGGKLARGGAIVAKVAKPKQDIRFDVPAVGVTTIESMIQAGAAGLVLEAGKTLLVEKEKVIALADKNEITIVAM</sequence>
<dbReference type="Gene3D" id="3.40.140.80">
    <property type="match status" value="1"/>
</dbReference>